<dbReference type="Proteomes" id="UP000597762">
    <property type="component" value="Unassembled WGS sequence"/>
</dbReference>
<reference evidence="2" key="1">
    <citation type="submission" date="2021-01" db="EMBL/GenBank/DDBJ databases">
        <authorList>
            <person name="Li R."/>
            <person name="Bekaert M."/>
        </authorList>
    </citation>
    <scope>NUCLEOTIDE SEQUENCE</scope>
    <source>
        <strain evidence="2">Farmed</strain>
    </source>
</reference>
<dbReference type="Gene3D" id="3.30.70.270">
    <property type="match status" value="1"/>
</dbReference>
<accession>A0A812B8Q5</accession>
<feature type="domain" description="Reverse transcriptase" evidence="1">
    <location>
        <begin position="1"/>
        <end position="83"/>
    </location>
</feature>
<comment type="caution">
    <text evidence="2">The sequence shown here is derived from an EMBL/GenBank/DDBJ whole genome shotgun (WGS) entry which is preliminary data.</text>
</comment>
<evidence type="ECO:0000313" key="2">
    <source>
        <dbReference type="EMBL" id="CAE1173738.1"/>
    </source>
</evidence>
<dbReference type="SUPFAM" id="SSF56672">
    <property type="entry name" value="DNA/RNA polymerases"/>
    <property type="match status" value="1"/>
</dbReference>
<dbReference type="AlphaFoldDB" id="A0A812B8Q5"/>
<organism evidence="2 3">
    <name type="scientific">Acanthosepion pharaonis</name>
    <name type="common">Pharaoh cuttlefish</name>
    <name type="synonym">Sepia pharaonis</name>
    <dbReference type="NCBI Taxonomy" id="158019"/>
    <lineage>
        <taxon>Eukaryota</taxon>
        <taxon>Metazoa</taxon>
        <taxon>Spiralia</taxon>
        <taxon>Lophotrochozoa</taxon>
        <taxon>Mollusca</taxon>
        <taxon>Cephalopoda</taxon>
        <taxon>Coleoidea</taxon>
        <taxon>Decapodiformes</taxon>
        <taxon>Sepiida</taxon>
        <taxon>Sepiina</taxon>
        <taxon>Sepiidae</taxon>
        <taxon>Acanthosepion</taxon>
    </lineage>
</organism>
<dbReference type="EMBL" id="CAHIKZ030000427">
    <property type="protein sequence ID" value="CAE1173738.1"/>
    <property type="molecule type" value="Genomic_DNA"/>
</dbReference>
<proteinExistence type="predicted"/>
<sequence length="172" mass="19212">MAYADDLILFASSLDEMKKRIDRLLVGLGKLGLELNALKCRVLCIRGKMKFCYVDTAVSITVDGAALPVVTAESEFNYLGVQFNWRGVARIPLGLDHLLTMLDRAALNPQQKLNFLKKFLLPRLHDHLVFGRHHSAELVKGNKMIRRQFVGVSGCLPTVPIPLSTLRRDSAV</sequence>
<dbReference type="PROSITE" id="PS50878">
    <property type="entry name" value="RT_POL"/>
    <property type="match status" value="1"/>
</dbReference>
<dbReference type="InterPro" id="IPR043502">
    <property type="entry name" value="DNA/RNA_pol_sf"/>
</dbReference>
<dbReference type="InterPro" id="IPR043128">
    <property type="entry name" value="Rev_trsase/Diguanyl_cyclase"/>
</dbReference>
<evidence type="ECO:0000313" key="3">
    <source>
        <dbReference type="Proteomes" id="UP000597762"/>
    </source>
</evidence>
<name>A0A812B8Q5_ACAPH</name>
<protein>
    <recommendedName>
        <fullName evidence="1">Reverse transcriptase domain-containing protein</fullName>
    </recommendedName>
</protein>
<dbReference type="Pfam" id="PF00078">
    <property type="entry name" value="RVT_1"/>
    <property type="match status" value="1"/>
</dbReference>
<evidence type="ECO:0000259" key="1">
    <source>
        <dbReference type="PROSITE" id="PS50878"/>
    </source>
</evidence>
<gene>
    <name evidence="2" type="ORF">SPHA_12782</name>
</gene>
<keyword evidence="3" id="KW-1185">Reference proteome</keyword>
<dbReference type="OrthoDB" id="8063823at2759"/>
<dbReference type="InterPro" id="IPR000477">
    <property type="entry name" value="RT_dom"/>
</dbReference>